<dbReference type="Pfam" id="PF10593">
    <property type="entry name" value="Z1"/>
    <property type="match status" value="1"/>
</dbReference>
<name>A0A258HGM7_9CAUL</name>
<dbReference type="InterPro" id="IPR018310">
    <property type="entry name" value="Put_endonuclease_Z1-dom"/>
</dbReference>
<protein>
    <recommendedName>
        <fullName evidence="1">Putative endonuclease Z1 domain-containing protein</fullName>
    </recommendedName>
</protein>
<evidence type="ECO:0000313" key="2">
    <source>
        <dbReference type="EMBL" id="OYX55757.1"/>
    </source>
</evidence>
<dbReference type="Proteomes" id="UP000216147">
    <property type="component" value="Unassembled WGS sequence"/>
</dbReference>
<proteinExistence type="predicted"/>
<dbReference type="Gene3D" id="3.40.50.300">
    <property type="entry name" value="P-loop containing nucleotide triphosphate hydrolases"/>
    <property type="match status" value="1"/>
</dbReference>
<reference evidence="2 3" key="1">
    <citation type="submission" date="2017-03" db="EMBL/GenBank/DDBJ databases">
        <title>Lifting the veil on microbial sulfur biogeochemistry in mining wastewaters.</title>
        <authorList>
            <person name="Kantor R.S."/>
            <person name="Colenbrander Nelson T."/>
            <person name="Marshall S."/>
            <person name="Bennett D."/>
            <person name="Apte S."/>
            <person name="Camacho D."/>
            <person name="Thomas B.C."/>
            <person name="Warren L.A."/>
            <person name="Banfield J.F."/>
        </authorList>
    </citation>
    <scope>NUCLEOTIDE SEQUENCE [LARGE SCALE GENOMIC DNA]</scope>
    <source>
        <strain evidence="2">32-68-21</strain>
    </source>
</reference>
<organism evidence="2 3">
    <name type="scientific">Brevundimonas subvibrioides</name>
    <dbReference type="NCBI Taxonomy" id="74313"/>
    <lineage>
        <taxon>Bacteria</taxon>
        <taxon>Pseudomonadati</taxon>
        <taxon>Pseudomonadota</taxon>
        <taxon>Alphaproteobacteria</taxon>
        <taxon>Caulobacterales</taxon>
        <taxon>Caulobacteraceae</taxon>
        <taxon>Brevundimonas</taxon>
    </lineage>
</organism>
<dbReference type="EMBL" id="NCEQ01000012">
    <property type="protein sequence ID" value="OYX55757.1"/>
    <property type="molecule type" value="Genomic_DNA"/>
</dbReference>
<accession>A0A258HGM7</accession>
<evidence type="ECO:0000259" key="1">
    <source>
        <dbReference type="Pfam" id="PF10593"/>
    </source>
</evidence>
<dbReference type="SUPFAM" id="SSF52540">
    <property type="entry name" value="P-loop containing nucleoside triphosphate hydrolases"/>
    <property type="match status" value="1"/>
</dbReference>
<comment type="caution">
    <text evidence="2">The sequence shown here is derived from an EMBL/GenBank/DDBJ whole genome shotgun (WGS) entry which is preliminary data.</text>
</comment>
<evidence type="ECO:0000313" key="3">
    <source>
        <dbReference type="Proteomes" id="UP000216147"/>
    </source>
</evidence>
<dbReference type="InterPro" id="IPR027417">
    <property type="entry name" value="P-loop_NTPase"/>
</dbReference>
<feature type="domain" description="Putative endonuclease Z1" evidence="1">
    <location>
        <begin position="400"/>
        <end position="628"/>
    </location>
</feature>
<dbReference type="AlphaFoldDB" id="A0A258HGM7"/>
<sequence>MPESAQYEMLRSAIKLGVAKEARPTPELIRGMIDQYRVIPPYAIPDEDVERLAREIESQLDIQMTLGSYVSDDGFVEWYPAAKAGIEPYYWDRYRQLMEEKNFAPKVLATLDQVTDRITGLLQNPKLDGAWDRRGMVVGHVQSGKTANYTGLVCKAADAGYKLIVVIAGIHNNLRNQTQQRIDEGFIGKDSALPHNPSTPPKPFGVARFANKHTPYTLTSATSDFNARIAEQVGGNITSFNVPIVLVIKKNSSTLKNLTNWLRAHNTGWTKDLVDAPMLLIDDEADNASINTSKNPGEATRINTQIRELMNLFNRACYVGYTATPFANIFISPDSDEKLKADLFPKHFIVTLDAPSNYFGPGRIFTDELGDQVLRAIGDNEDALPLVHKIDTVIADLPESLLRAVRTFVIARTIRVLRGQGASHTSMLVNASRFTSVQQQLRDVIHDYLDKIIRAVRHDGAKPEADALRNEHIRDLRETWELEYRDLEFDWPAVQSQLLEAVAPISVVEVNSRSSGSLAYDAYKDTGLQVIAVGGFSLSRGLTLEGLTVSYFLRNSMMYDTILQMGRWFGYRPGYEDLCRIWMTPQARGWFEHISESIEELRDELRRMERANMTPEDFGLRVRTHPDTLIVTARNKMGTGQKVPVSVGLSNKFIETYALRRGSEDIRHNRGIALELTSHLVSRDGEGRPNEDGGSYRLWAKVPGAMIEDFIRRFRNHDRALQTQSEAVANFIHEGLEHELELWDVAVVGKSSVDGKHDREFDVIMQQRAVGADSKGSLLLVGDKNRVSSRGVERIGVSKADRDAAVAAFRSEEGRSENDNPPDRIYREHRDRPLLLIQPLDLRENGGELSGPAPVAWGISFPVTSFDYRTATYVVNSTWWQEYGADDEEGDDDDVLNNAA</sequence>
<gene>
    <name evidence="2" type="ORF">B7Y86_12465</name>
</gene>